<keyword evidence="8" id="KW-0969">Cilium</keyword>
<dbReference type="RefSeq" id="WP_138565135.1">
    <property type="nucleotide sequence ID" value="NZ_CP040602.1"/>
</dbReference>
<feature type="coiled-coil region" evidence="5">
    <location>
        <begin position="721"/>
        <end position="748"/>
    </location>
</feature>
<proteinExistence type="inferred from homology"/>
<keyword evidence="8" id="KW-0282">Flagellum</keyword>
<feature type="domain" description="Flagellar hook-associated protein 2 C-terminal" evidence="7">
    <location>
        <begin position="690"/>
        <end position="763"/>
    </location>
</feature>
<evidence type="ECO:0000256" key="3">
    <source>
        <dbReference type="ARBA" id="ARBA00023054"/>
    </source>
</evidence>
<dbReference type="GO" id="GO:0005576">
    <property type="term" value="C:extracellular region"/>
    <property type="evidence" value="ECO:0007669"/>
    <property type="project" value="UniProtKB-SubCell"/>
</dbReference>
<evidence type="ECO:0000259" key="6">
    <source>
        <dbReference type="Pfam" id="PF02465"/>
    </source>
</evidence>
<dbReference type="Pfam" id="PF02465">
    <property type="entry name" value="FliD_N"/>
    <property type="match status" value="1"/>
</dbReference>
<dbReference type="GO" id="GO:0071973">
    <property type="term" value="P:bacterial-type flagellum-dependent cell motility"/>
    <property type="evidence" value="ECO:0007669"/>
    <property type="project" value="TreeGrafter"/>
</dbReference>
<feature type="domain" description="Flagellar hook-associated protein 2 C-terminal" evidence="7">
    <location>
        <begin position="215"/>
        <end position="391"/>
    </location>
</feature>
<comment type="subunit">
    <text evidence="2 5">Homopentamer.</text>
</comment>
<dbReference type="PANTHER" id="PTHR30288">
    <property type="entry name" value="FLAGELLAR CAP/ASSEMBLY PROTEIN FLID"/>
    <property type="match status" value="1"/>
</dbReference>
<feature type="domain" description="Flagellar hook-associated protein 2 N-terminal" evidence="6">
    <location>
        <begin position="18"/>
        <end position="115"/>
    </location>
</feature>
<evidence type="ECO:0000256" key="5">
    <source>
        <dbReference type="RuleBase" id="RU362066"/>
    </source>
</evidence>
<dbReference type="EMBL" id="CP040602">
    <property type="protein sequence ID" value="QCU90460.1"/>
    <property type="molecule type" value="Genomic_DNA"/>
</dbReference>
<keyword evidence="3 5" id="KW-0175">Coiled coil</keyword>
<dbReference type="Proteomes" id="UP000304864">
    <property type="component" value="Chromosome"/>
</dbReference>
<keyword evidence="8" id="KW-0966">Cell projection</keyword>
<keyword evidence="4 5" id="KW-0975">Bacterial flagellum</keyword>
<dbReference type="Pfam" id="PF07195">
    <property type="entry name" value="FliD_C"/>
    <property type="match status" value="2"/>
</dbReference>
<comment type="similarity">
    <text evidence="1 5">Belongs to the FliD family.</text>
</comment>
<protein>
    <recommendedName>
        <fullName evidence="5">Flagellar hook-associated protein 2</fullName>
        <shortName evidence="5">HAP2</shortName>
    </recommendedName>
    <alternativeName>
        <fullName evidence="5">Flagellar cap protein</fullName>
    </alternativeName>
</protein>
<reference evidence="8 9" key="1">
    <citation type="submission" date="2019-05" db="EMBL/GenBank/DDBJ databases">
        <title>Thiomicrorhabdus sediminis sp. nov, a novel sulfur-oxidizing bacterium isolated from coastal sediment.</title>
        <authorList>
            <person name="Liu X."/>
        </authorList>
    </citation>
    <scope>NUCLEOTIDE SEQUENCE [LARGE SCALE GENOMIC DNA]</scope>
    <source>
        <strain evidence="8 9">G1</strain>
    </source>
</reference>
<dbReference type="AlphaFoldDB" id="A0A4P9K7M6"/>
<sequence length="779" mass="81388">MSTTSDIGSRLVTSLTNSSFDITNMAKVIAEAQVAGPKAILQRNVEKVTTELDALKYLQGNLQAFQTYVTDLASPDLFASRLASSSNDSVLSVSATDSAAVGSYQVESVQLAQSHTLVSNVAYTSPSDTITSGTLDISVGGAAVGSIVVDASNNTLEGLQKTINSGDYGVTASIINNGGSYQLMFTSKTSGAEGAVNLSGTTDFTMANMTTTATAQDAVMVLNGLTITNSSNTFSDVIDGVEFTLHSATPGSQQTVNVGQDNEAVTETIKSFVDVYNQLDQILDELASYDAKDLTEEELASEEYQYYGDLAGSSLLRAVRDQIQGSMSGAIAELDSNFSSLALIGITLDREGKMNIDESVLSDVVNNNMQALSSLMSKGGVSDDPLINVLGGTERTSTGNYTIDITQLADRATVVGGASTSVSGVLADQVTDLNASLVIGAGASFDIDLGGVTSNPITLTAGTYATNDDVALEIQNQINADANLAGAAQSVTVSFNSAQSRFEITSATGAVTMNNVTNLSDQGFSSASYTGVNVVDLSAGASFDMVVDDAPLTNISIAAGSYTMDELALAIERGVNKNTDIAAAGGSISVSHDGSAFSVYSDRYGGFSNLQMTNFVGFANAGFTADLTDVGQSVDGTITTATGALNLGAYADPEDGRMINISDYAGIAGQPAEVRGLSFEVLGGVTGARGTITFAQGFASRINETIDDLFEPDFGLISQRMDGLLDKADRYDDKNKKLDARFERLEMQYRMQFAMLQSIMSNAEATRNQLMAQFGNNDN</sequence>
<dbReference type="PANTHER" id="PTHR30288:SF0">
    <property type="entry name" value="FLAGELLAR HOOK-ASSOCIATED PROTEIN 2"/>
    <property type="match status" value="1"/>
</dbReference>
<dbReference type="InterPro" id="IPR003481">
    <property type="entry name" value="FliD_N"/>
</dbReference>
<comment type="subcellular location">
    <subcellularLocation>
        <location evidence="5">Secreted</location>
    </subcellularLocation>
    <subcellularLocation>
        <location evidence="5">Bacterial flagellum</location>
    </subcellularLocation>
</comment>
<dbReference type="GO" id="GO:0007155">
    <property type="term" value="P:cell adhesion"/>
    <property type="evidence" value="ECO:0007669"/>
    <property type="project" value="InterPro"/>
</dbReference>
<evidence type="ECO:0000313" key="9">
    <source>
        <dbReference type="Proteomes" id="UP000304864"/>
    </source>
</evidence>
<organism evidence="8 9">
    <name type="scientific">Thiomicrorhabdus sediminis</name>
    <dbReference type="NCBI Taxonomy" id="2580412"/>
    <lineage>
        <taxon>Bacteria</taxon>
        <taxon>Pseudomonadati</taxon>
        <taxon>Pseudomonadota</taxon>
        <taxon>Gammaproteobacteria</taxon>
        <taxon>Thiotrichales</taxon>
        <taxon>Piscirickettsiaceae</taxon>
        <taxon>Thiomicrorhabdus</taxon>
    </lineage>
</organism>
<evidence type="ECO:0000256" key="1">
    <source>
        <dbReference type="ARBA" id="ARBA00009764"/>
    </source>
</evidence>
<evidence type="ECO:0000259" key="7">
    <source>
        <dbReference type="Pfam" id="PF07195"/>
    </source>
</evidence>
<dbReference type="InterPro" id="IPR040026">
    <property type="entry name" value="FliD"/>
</dbReference>
<dbReference type="OrthoDB" id="9810816at2"/>
<name>A0A4P9K7M6_9GAMM</name>
<gene>
    <name evidence="8" type="ORF">FE785_07360</name>
</gene>
<dbReference type="GO" id="GO:0009424">
    <property type="term" value="C:bacterial-type flagellum hook"/>
    <property type="evidence" value="ECO:0007669"/>
    <property type="project" value="UniProtKB-UniRule"/>
</dbReference>
<keyword evidence="5" id="KW-0964">Secreted</keyword>
<evidence type="ECO:0000313" key="8">
    <source>
        <dbReference type="EMBL" id="QCU90460.1"/>
    </source>
</evidence>
<dbReference type="InterPro" id="IPR010809">
    <property type="entry name" value="FliD_C"/>
</dbReference>
<accession>A0A4P9K7M6</accession>
<evidence type="ECO:0000256" key="2">
    <source>
        <dbReference type="ARBA" id="ARBA00011255"/>
    </source>
</evidence>
<evidence type="ECO:0000256" key="4">
    <source>
        <dbReference type="ARBA" id="ARBA00023143"/>
    </source>
</evidence>
<dbReference type="GO" id="GO:0009421">
    <property type="term" value="C:bacterial-type flagellum filament cap"/>
    <property type="evidence" value="ECO:0007669"/>
    <property type="project" value="InterPro"/>
</dbReference>
<dbReference type="KEGG" id="thig:FE785_07360"/>
<keyword evidence="9" id="KW-1185">Reference proteome</keyword>
<comment type="function">
    <text evidence="5">Required for morphogenesis and for the elongation of the flagellar filament by facilitating polymerization of the flagellin monomers at the tip of growing filament. Forms a capping structure, which prevents flagellin subunits (transported through the central channel of the flagellum) from leaking out without polymerization at the distal end.</text>
</comment>